<dbReference type="InterPro" id="IPR043128">
    <property type="entry name" value="Rev_trsase/Diguanyl_cyclase"/>
</dbReference>
<organism evidence="2 3">
    <name type="scientific">Corchorus capsularis</name>
    <name type="common">Jute</name>
    <dbReference type="NCBI Taxonomy" id="210143"/>
    <lineage>
        <taxon>Eukaryota</taxon>
        <taxon>Viridiplantae</taxon>
        <taxon>Streptophyta</taxon>
        <taxon>Embryophyta</taxon>
        <taxon>Tracheophyta</taxon>
        <taxon>Spermatophyta</taxon>
        <taxon>Magnoliopsida</taxon>
        <taxon>eudicotyledons</taxon>
        <taxon>Gunneridae</taxon>
        <taxon>Pentapetalae</taxon>
        <taxon>rosids</taxon>
        <taxon>malvids</taxon>
        <taxon>Malvales</taxon>
        <taxon>Malvaceae</taxon>
        <taxon>Grewioideae</taxon>
        <taxon>Apeibeae</taxon>
        <taxon>Corchorus</taxon>
    </lineage>
</organism>
<dbReference type="InterPro" id="IPR051320">
    <property type="entry name" value="Viral_Replic_Matur_Polypro"/>
</dbReference>
<sequence>MPLLRMLQKHKDIAWGAAENKAFSLLKQKISTAPVLAMPDLRQPFEIETDASGHAMGAVLLQG</sequence>
<evidence type="ECO:0000313" key="2">
    <source>
        <dbReference type="EMBL" id="OMO68098.1"/>
    </source>
</evidence>
<dbReference type="Proteomes" id="UP000188268">
    <property type="component" value="Unassembled WGS sequence"/>
</dbReference>
<dbReference type="AlphaFoldDB" id="A0A1R3HCL2"/>
<dbReference type="InterPro" id="IPR043502">
    <property type="entry name" value="DNA/RNA_pol_sf"/>
</dbReference>
<dbReference type="PANTHER" id="PTHR33064:SF37">
    <property type="entry name" value="RIBONUCLEASE H"/>
    <property type="match status" value="1"/>
</dbReference>
<dbReference type="EMBL" id="AWWV01012262">
    <property type="protein sequence ID" value="OMO68098.1"/>
    <property type="molecule type" value="Genomic_DNA"/>
</dbReference>
<feature type="non-terminal residue" evidence="2">
    <location>
        <position position="63"/>
    </location>
</feature>
<evidence type="ECO:0000259" key="1">
    <source>
        <dbReference type="Pfam" id="PF17919"/>
    </source>
</evidence>
<dbReference type="OMA" id="HKDIAWG"/>
<dbReference type="InterPro" id="IPR041577">
    <property type="entry name" value="RT_RNaseH_2"/>
</dbReference>
<dbReference type="SUPFAM" id="SSF56672">
    <property type="entry name" value="DNA/RNA polymerases"/>
    <property type="match status" value="1"/>
</dbReference>
<protein>
    <recommendedName>
        <fullName evidence="1">Reverse transcriptase/retrotransposon-derived protein RNase H-like domain-containing protein</fullName>
    </recommendedName>
</protein>
<name>A0A1R3HCL2_COCAP</name>
<proteinExistence type="predicted"/>
<feature type="domain" description="Reverse transcriptase/retrotransposon-derived protein RNase H-like" evidence="1">
    <location>
        <begin position="15"/>
        <end position="62"/>
    </location>
</feature>
<accession>A0A1R3HCL2</accession>
<reference evidence="2 3" key="1">
    <citation type="submission" date="2013-09" db="EMBL/GenBank/DDBJ databases">
        <title>Corchorus capsularis genome sequencing.</title>
        <authorList>
            <person name="Alam M."/>
            <person name="Haque M.S."/>
            <person name="Islam M.S."/>
            <person name="Emdad E.M."/>
            <person name="Islam M.M."/>
            <person name="Ahmed B."/>
            <person name="Halim A."/>
            <person name="Hossen Q.M.M."/>
            <person name="Hossain M.Z."/>
            <person name="Ahmed R."/>
            <person name="Khan M.M."/>
            <person name="Islam R."/>
            <person name="Rashid M.M."/>
            <person name="Khan S.A."/>
            <person name="Rahman M.S."/>
            <person name="Alam M."/>
        </authorList>
    </citation>
    <scope>NUCLEOTIDE SEQUENCE [LARGE SCALE GENOMIC DNA]</scope>
    <source>
        <strain evidence="3">cv. CVL-1</strain>
        <tissue evidence="2">Whole seedling</tissue>
    </source>
</reference>
<keyword evidence="3" id="KW-1185">Reference proteome</keyword>
<dbReference type="Gene3D" id="3.30.70.270">
    <property type="match status" value="1"/>
</dbReference>
<dbReference type="OrthoDB" id="1002013at2759"/>
<evidence type="ECO:0000313" key="3">
    <source>
        <dbReference type="Proteomes" id="UP000188268"/>
    </source>
</evidence>
<comment type="caution">
    <text evidence="2">The sequence shown here is derived from an EMBL/GenBank/DDBJ whole genome shotgun (WGS) entry which is preliminary data.</text>
</comment>
<dbReference type="PANTHER" id="PTHR33064">
    <property type="entry name" value="POL PROTEIN"/>
    <property type="match status" value="1"/>
</dbReference>
<gene>
    <name evidence="2" type="ORF">CCACVL1_20082</name>
</gene>
<dbReference type="Gramene" id="OMO68098">
    <property type="protein sequence ID" value="OMO68098"/>
    <property type="gene ID" value="CCACVL1_20082"/>
</dbReference>
<dbReference type="STRING" id="210143.A0A1R3HCL2"/>
<dbReference type="Pfam" id="PF17919">
    <property type="entry name" value="RT_RNaseH_2"/>
    <property type="match status" value="1"/>
</dbReference>